<evidence type="ECO:0000313" key="2">
    <source>
        <dbReference type="EMBL" id="GFY16826.1"/>
    </source>
</evidence>
<keyword evidence="3" id="KW-1185">Reference proteome</keyword>
<evidence type="ECO:0000313" key="3">
    <source>
        <dbReference type="Proteomes" id="UP000887159"/>
    </source>
</evidence>
<dbReference type="PANTHER" id="PTHR46888:SF1">
    <property type="entry name" value="RIBONUCLEASE H"/>
    <property type="match status" value="1"/>
</dbReference>
<sequence>MGIGKFKKDELRCIADELKLIVPDNAKVLDLRELIQESEIYKNDKETFQAIVDCILKEINDRRNENENRLEIEEIKLSQLEKELEIAKLHNQSGKSLSLQNENQLITTECNIESLIKSIKTLTIPVPLRAESFNLFFQSIEKAFKTKNVPEKLKPEILLNILGEKANNLMIYLREEDLSDYNKLKAIVLKEFHPTPYECLNQFKKAQKLPSESYVQFASRLSANFNYYCQLREVNDFSVSERVYFVKANHLCFKCFSPNCNVKSCCAKNCFCGKPHNRLIHFSKPDKESVAFNQTVGSVLNPHADVFGSNCVVLPQTGSEENKSFVATSFLKNKTLTALLSCVQCYLRDKFGLLHEVGALLDVGSQSNFITKDCADRLQ</sequence>
<reference evidence="2" key="1">
    <citation type="submission" date="2020-08" db="EMBL/GenBank/DDBJ databases">
        <title>Multicomponent nature underlies the extraordinary mechanical properties of spider dragline silk.</title>
        <authorList>
            <person name="Kono N."/>
            <person name="Nakamura H."/>
            <person name="Mori M."/>
            <person name="Yoshida Y."/>
            <person name="Ohtoshi R."/>
            <person name="Malay A.D."/>
            <person name="Moran D.A.P."/>
            <person name="Tomita M."/>
            <person name="Numata K."/>
            <person name="Arakawa K."/>
        </authorList>
    </citation>
    <scope>NUCLEOTIDE SEQUENCE</scope>
</reference>
<dbReference type="EMBL" id="BMAU01021341">
    <property type="protein sequence ID" value="GFY16826.1"/>
    <property type="molecule type" value="Genomic_DNA"/>
</dbReference>
<dbReference type="PANTHER" id="PTHR46888">
    <property type="entry name" value="ZINC KNUCKLE DOMAINCONTAINING PROTEIN-RELATED"/>
    <property type="match status" value="1"/>
</dbReference>
<gene>
    <name evidence="2" type="primary">AVEN_13813_1</name>
    <name evidence="2" type="ORF">TNCV_4338271</name>
</gene>
<evidence type="ECO:0000256" key="1">
    <source>
        <dbReference type="SAM" id="Coils"/>
    </source>
</evidence>
<proteinExistence type="predicted"/>
<keyword evidence="1" id="KW-0175">Coiled coil</keyword>
<feature type="coiled-coil region" evidence="1">
    <location>
        <begin position="56"/>
        <end position="90"/>
    </location>
</feature>
<accession>A0A8X6SNQ1</accession>
<comment type="caution">
    <text evidence="2">The sequence shown here is derived from an EMBL/GenBank/DDBJ whole genome shotgun (WGS) entry which is preliminary data.</text>
</comment>
<protein>
    <submittedName>
        <fullName evidence="2">Integrase catalytic domain-containing protein</fullName>
    </submittedName>
</protein>
<dbReference type="Proteomes" id="UP000887159">
    <property type="component" value="Unassembled WGS sequence"/>
</dbReference>
<name>A0A8X6SNQ1_TRICX</name>
<organism evidence="2 3">
    <name type="scientific">Trichonephila clavipes</name>
    <name type="common">Golden silk orbweaver</name>
    <name type="synonym">Nephila clavipes</name>
    <dbReference type="NCBI Taxonomy" id="2585209"/>
    <lineage>
        <taxon>Eukaryota</taxon>
        <taxon>Metazoa</taxon>
        <taxon>Ecdysozoa</taxon>
        <taxon>Arthropoda</taxon>
        <taxon>Chelicerata</taxon>
        <taxon>Arachnida</taxon>
        <taxon>Araneae</taxon>
        <taxon>Araneomorphae</taxon>
        <taxon>Entelegynae</taxon>
        <taxon>Araneoidea</taxon>
        <taxon>Nephilidae</taxon>
        <taxon>Trichonephila</taxon>
    </lineage>
</organism>
<dbReference type="AlphaFoldDB" id="A0A8X6SNQ1"/>